<reference evidence="23 24" key="2">
    <citation type="submission" date="2018-11" db="EMBL/GenBank/DDBJ databases">
        <authorList>
            <consortium name="Pathogen Informatics"/>
        </authorList>
    </citation>
    <scope>NUCLEOTIDE SEQUENCE [LARGE SCALE GENOMIC DNA]</scope>
</reference>
<keyword evidence="11" id="KW-0832">Ubl conjugation</keyword>
<comment type="similarity">
    <text evidence="4">Belongs to the cyclophilin-type PPIase family. PPIL2 subfamily.</text>
</comment>
<evidence type="ECO:0000256" key="7">
    <source>
        <dbReference type="ARBA" id="ARBA00022664"/>
    </source>
</evidence>
<dbReference type="InterPro" id="IPR002130">
    <property type="entry name" value="Cyclophilin-type_PPIase_dom"/>
</dbReference>
<dbReference type="InterPro" id="IPR029000">
    <property type="entry name" value="Cyclophilin-like_dom_sf"/>
</dbReference>
<evidence type="ECO:0000256" key="4">
    <source>
        <dbReference type="ARBA" id="ARBA00007930"/>
    </source>
</evidence>
<proteinExistence type="inferred from homology"/>
<feature type="domain" description="PPIase cyclophilin-type" evidence="21">
    <location>
        <begin position="287"/>
        <end position="430"/>
    </location>
</feature>
<evidence type="ECO:0000256" key="3">
    <source>
        <dbReference type="ARBA" id="ARBA00004906"/>
    </source>
</evidence>
<feature type="domain" description="U-box" evidence="22">
    <location>
        <begin position="36"/>
        <end position="110"/>
    </location>
</feature>
<dbReference type="InterPro" id="IPR020892">
    <property type="entry name" value="Cyclophilin-type_PPIase_CS"/>
</dbReference>
<protein>
    <recommendedName>
        <fullName evidence="18">RING-type E3 ubiquitin-protein ligase PPIL2</fullName>
        <ecNumber evidence="5">2.3.2.27</ecNumber>
    </recommendedName>
    <alternativeName>
        <fullName evidence="20">CYC4</fullName>
    </alternativeName>
    <alternativeName>
        <fullName evidence="19">Probable inactive peptidyl-prolyl cis-trans isomerase-like 2</fullName>
    </alternativeName>
</protein>
<evidence type="ECO:0000256" key="17">
    <source>
        <dbReference type="ARBA" id="ARBA00061807"/>
    </source>
</evidence>
<evidence type="ECO:0000313" key="24">
    <source>
        <dbReference type="Proteomes" id="UP000274504"/>
    </source>
</evidence>
<comment type="catalytic activity">
    <reaction evidence="1">
        <text>S-ubiquitinyl-[E2 ubiquitin-conjugating enzyme]-L-cysteine + [acceptor protein]-L-lysine = [E2 ubiquitin-conjugating enzyme]-L-cysteine + N(6)-ubiquitinyl-[acceptor protein]-L-lysine.</text>
        <dbReference type="EC" id="2.3.2.27"/>
    </reaction>
</comment>
<dbReference type="OrthoDB" id="30774at2759"/>
<gene>
    <name evidence="23" type="ORF">HDID_LOCUS1933</name>
</gene>
<dbReference type="SUPFAM" id="SSF57850">
    <property type="entry name" value="RING/U-box"/>
    <property type="match status" value="1"/>
</dbReference>
<keyword evidence="7" id="KW-0507">mRNA processing</keyword>
<sequence length="533" mass="60172">MGKKQHQSDKLYITNTEWSTLYGGRKAAGGGEVKFRRLPFNCCSSISFQPFSVPYCTKDGVVFDLENVLPFVRKHGINPVTGKKMKVSELVKLNFHKNADGKFHCPITFKVFNQNTHIVAIKPTGNVYAYEAVERLNIKTNNYQDLLTSEPFKKDDIITIQDPNSLDKFNISAFYHVKNSLLEKGGPGTSNIRLLNPETKETLSVLEKAEIEVPDYMYSNKLKKEDESKVRDVYNTAHYSTGKAAASLTSTVMEPSVMVEPAILEDDVVRYRYVKSKGFVRLVTSFGNLNLELHCDLVPKTCENFIRLCESGYYNDTTFHRVVRHFVIQGGDPTGTGLGGDSVWGGPFPDEFKDNLKHDSRGVLSMANSGPNSNKSQFFIAFRPCPQLNRKHTVFGKVVGGLDTLDRVELIETDKDDRPLEEVKLLSTHVFVNPFKEVDEMLTKERQALKEREEADLKEIETPKPGNRREEEMMEAAKRAKKRGHVESVTPQRAGVGKFIVLPDDNRVESNSIAAKKRQKTVLRSTLSDFSAW</sequence>
<dbReference type="InterPro" id="IPR044666">
    <property type="entry name" value="Cyclophilin_A-like"/>
</dbReference>
<dbReference type="GO" id="GO:0071013">
    <property type="term" value="C:catalytic step 2 spliceosome"/>
    <property type="evidence" value="ECO:0007669"/>
    <property type="project" value="TreeGrafter"/>
</dbReference>
<keyword evidence="14" id="KW-0508">mRNA splicing</keyword>
<dbReference type="Pfam" id="PF00160">
    <property type="entry name" value="Pro_isomerase"/>
    <property type="match status" value="1"/>
</dbReference>
<dbReference type="GO" id="GO:0003755">
    <property type="term" value="F:peptidyl-prolyl cis-trans isomerase activity"/>
    <property type="evidence" value="ECO:0007669"/>
    <property type="project" value="InterPro"/>
</dbReference>
<evidence type="ECO:0000259" key="21">
    <source>
        <dbReference type="PROSITE" id="PS50072"/>
    </source>
</evidence>
<organism evidence="25">
    <name type="scientific">Hymenolepis diminuta</name>
    <name type="common">Rat tapeworm</name>
    <dbReference type="NCBI Taxonomy" id="6216"/>
    <lineage>
        <taxon>Eukaryota</taxon>
        <taxon>Metazoa</taxon>
        <taxon>Spiralia</taxon>
        <taxon>Lophotrochozoa</taxon>
        <taxon>Platyhelminthes</taxon>
        <taxon>Cestoda</taxon>
        <taxon>Eucestoda</taxon>
        <taxon>Cyclophyllidea</taxon>
        <taxon>Hymenolepididae</taxon>
        <taxon>Hymenolepis</taxon>
    </lineage>
</organism>
<evidence type="ECO:0000256" key="10">
    <source>
        <dbReference type="ARBA" id="ARBA00022786"/>
    </source>
</evidence>
<dbReference type="GO" id="GO:0061630">
    <property type="term" value="F:ubiquitin protein ligase activity"/>
    <property type="evidence" value="ECO:0007669"/>
    <property type="project" value="UniProtKB-EC"/>
</dbReference>
<comment type="subunit">
    <text evidence="17">Component of the minor spliceosome, which splices U12-type introns. Within this complex, interacts with PRPF8/PRP8, EFTUD2/SNU114 and PLRG1. Interacts with isoform 2 of BSG. Interacts (via the PPIase cyclophilin-type domain) with CRNKL1; they may form a trimeric complex with HSP90.</text>
</comment>
<accession>A0A0R3SBQ5</accession>
<dbReference type="CDD" id="cd01923">
    <property type="entry name" value="cyclophilin_RING"/>
    <property type="match status" value="1"/>
</dbReference>
<evidence type="ECO:0000256" key="14">
    <source>
        <dbReference type="ARBA" id="ARBA00023187"/>
    </source>
</evidence>
<keyword evidence="8" id="KW-0808">Transferase</keyword>
<keyword evidence="12" id="KW-0007">Acetylation</keyword>
<keyword evidence="6" id="KW-1017">Isopeptide bond</keyword>
<evidence type="ECO:0000256" key="1">
    <source>
        <dbReference type="ARBA" id="ARBA00000900"/>
    </source>
</evidence>
<dbReference type="SUPFAM" id="SSF50891">
    <property type="entry name" value="Cyclophilin-like"/>
    <property type="match status" value="1"/>
</dbReference>
<dbReference type="FunFam" id="3.30.40.10:FF:000079">
    <property type="entry name" value="Peptidyl-prolyl cis-trans isomerase 2"/>
    <property type="match status" value="1"/>
</dbReference>
<dbReference type="Gene3D" id="3.30.40.10">
    <property type="entry name" value="Zinc/RING finger domain, C3HC4 (zinc finger)"/>
    <property type="match status" value="1"/>
</dbReference>
<dbReference type="EMBL" id="UYSG01000415">
    <property type="protein sequence ID" value="VDL19394.1"/>
    <property type="molecule type" value="Genomic_DNA"/>
</dbReference>
<reference evidence="25" key="1">
    <citation type="submission" date="2017-02" db="UniProtKB">
        <authorList>
            <consortium name="WormBaseParasite"/>
        </authorList>
    </citation>
    <scope>IDENTIFICATION</scope>
</reference>
<evidence type="ECO:0000256" key="6">
    <source>
        <dbReference type="ARBA" id="ARBA00022499"/>
    </source>
</evidence>
<evidence type="ECO:0000256" key="8">
    <source>
        <dbReference type="ARBA" id="ARBA00022679"/>
    </source>
</evidence>
<evidence type="ECO:0000256" key="13">
    <source>
        <dbReference type="ARBA" id="ARBA00023054"/>
    </source>
</evidence>
<dbReference type="InterPro" id="IPR026951">
    <property type="entry name" value="PPIL2_U-box_dom"/>
</dbReference>
<evidence type="ECO:0000256" key="19">
    <source>
        <dbReference type="ARBA" id="ARBA00078275"/>
    </source>
</evidence>
<keyword evidence="9" id="KW-0747">Spliceosome</keyword>
<dbReference type="Proteomes" id="UP000274504">
    <property type="component" value="Unassembled WGS sequence"/>
</dbReference>
<dbReference type="WBParaSite" id="HDID_0000193201-mRNA-1">
    <property type="protein sequence ID" value="HDID_0000193201-mRNA-1"/>
    <property type="gene ID" value="HDID_0000193201"/>
</dbReference>
<evidence type="ECO:0000313" key="23">
    <source>
        <dbReference type="EMBL" id="VDL19394.1"/>
    </source>
</evidence>
<dbReference type="GO" id="GO:0008380">
    <property type="term" value="P:RNA splicing"/>
    <property type="evidence" value="ECO:0007669"/>
    <property type="project" value="UniProtKB-KW"/>
</dbReference>
<evidence type="ECO:0000256" key="9">
    <source>
        <dbReference type="ARBA" id="ARBA00022728"/>
    </source>
</evidence>
<dbReference type="PROSITE" id="PS00170">
    <property type="entry name" value="CSA_PPIASE_1"/>
    <property type="match status" value="1"/>
</dbReference>
<name>A0A0R3SBQ5_HYMDI</name>
<keyword evidence="10" id="KW-0833">Ubl conjugation pathway</keyword>
<evidence type="ECO:0000256" key="12">
    <source>
        <dbReference type="ARBA" id="ARBA00022990"/>
    </source>
</evidence>
<dbReference type="CDD" id="cd16663">
    <property type="entry name" value="RING-Ubox_PPIL2"/>
    <property type="match status" value="1"/>
</dbReference>
<evidence type="ECO:0000256" key="5">
    <source>
        <dbReference type="ARBA" id="ARBA00012483"/>
    </source>
</evidence>
<dbReference type="PRINTS" id="PR00153">
    <property type="entry name" value="CSAPPISMRASE"/>
</dbReference>
<dbReference type="PROSITE" id="PS51698">
    <property type="entry name" value="U_BOX"/>
    <property type="match status" value="1"/>
</dbReference>
<dbReference type="GO" id="GO:0006397">
    <property type="term" value="P:mRNA processing"/>
    <property type="evidence" value="ECO:0007669"/>
    <property type="project" value="UniProtKB-KW"/>
</dbReference>
<dbReference type="Gene3D" id="2.40.100.10">
    <property type="entry name" value="Cyclophilin-like"/>
    <property type="match status" value="1"/>
</dbReference>
<evidence type="ECO:0000256" key="20">
    <source>
        <dbReference type="ARBA" id="ARBA00079124"/>
    </source>
</evidence>
<dbReference type="GO" id="GO:0000209">
    <property type="term" value="P:protein polyubiquitination"/>
    <property type="evidence" value="ECO:0007669"/>
    <property type="project" value="TreeGrafter"/>
</dbReference>
<evidence type="ECO:0000256" key="18">
    <source>
        <dbReference type="ARBA" id="ARBA00073734"/>
    </source>
</evidence>
<evidence type="ECO:0000256" key="2">
    <source>
        <dbReference type="ARBA" id="ARBA00004123"/>
    </source>
</evidence>
<keyword evidence="15" id="KW-0539">Nucleus</keyword>
<dbReference type="AlphaFoldDB" id="A0A0R3SBQ5"/>
<dbReference type="InterPro" id="IPR003613">
    <property type="entry name" value="Ubox_domain"/>
</dbReference>
<comment type="function">
    <text evidence="16">Has a ubiquitin-protein ligase activity acting as an E3 ubiquitin protein ligase or as an ubiquitin-ubiquitin ligase promoting elongation of ubiquitin chains on substrates. By mediating 'Lys-48'-linked polyubiquitination of proteins could target them for proteasomal degradation. May also function as a chaperone, playing a role in transport to the cell membrane of BSG/Basigin for instance. Probable inactive PPIase with no peptidyl-prolyl cis-trans isomerase activity. As a component of the minor spliceosome, involved in the splicing of U12-type introns in pre-mRNAs.</text>
</comment>
<comment type="pathway">
    <text evidence="3">Protein modification; protein ubiquitination.</text>
</comment>
<dbReference type="GO" id="GO:0006457">
    <property type="term" value="P:protein folding"/>
    <property type="evidence" value="ECO:0007669"/>
    <property type="project" value="InterPro"/>
</dbReference>
<dbReference type="SMART" id="SM00504">
    <property type="entry name" value="Ubox"/>
    <property type="match status" value="1"/>
</dbReference>
<evidence type="ECO:0000256" key="11">
    <source>
        <dbReference type="ARBA" id="ARBA00022843"/>
    </source>
</evidence>
<evidence type="ECO:0000256" key="15">
    <source>
        <dbReference type="ARBA" id="ARBA00023242"/>
    </source>
</evidence>
<dbReference type="FunFam" id="2.40.100.10:FF:000018">
    <property type="entry name" value="Peptidyl-prolyl cis-trans isomerase-like 2"/>
    <property type="match status" value="1"/>
</dbReference>
<evidence type="ECO:0000256" key="16">
    <source>
        <dbReference type="ARBA" id="ARBA00059251"/>
    </source>
</evidence>
<dbReference type="EC" id="2.3.2.27" evidence="5"/>
<dbReference type="PANTHER" id="PTHR45625:SF1">
    <property type="entry name" value="RING-TYPE E3 UBIQUITIN-PROTEIN LIGASE PPIL2"/>
    <property type="match status" value="1"/>
</dbReference>
<dbReference type="InterPro" id="IPR013083">
    <property type="entry name" value="Znf_RING/FYVE/PHD"/>
</dbReference>
<keyword evidence="13" id="KW-0175">Coiled coil</keyword>
<dbReference type="STRING" id="6216.A0A0R3SBQ5"/>
<comment type="subcellular location">
    <subcellularLocation>
        <location evidence="2">Nucleus</location>
    </subcellularLocation>
</comment>
<dbReference type="PANTHER" id="PTHR45625">
    <property type="entry name" value="PEPTIDYL-PROLYL CIS-TRANS ISOMERASE-RELATED"/>
    <property type="match status" value="1"/>
</dbReference>
<evidence type="ECO:0000259" key="22">
    <source>
        <dbReference type="PROSITE" id="PS51698"/>
    </source>
</evidence>
<evidence type="ECO:0000313" key="25">
    <source>
        <dbReference type="WBParaSite" id="HDID_0000193201-mRNA-1"/>
    </source>
</evidence>
<dbReference type="PROSITE" id="PS50072">
    <property type="entry name" value="CSA_PPIASE_2"/>
    <property type="match status" value="1"/>
</dbReference>